<evidence type="ECO:0000313" key="6">
    <source>
        <dbReference type="Proteomes" id="UP000826661"/>
    </source>
</evidence>
<sequence length="669" mass="74111">MDLPELYRLFDVEADPTVLPQFNLDFTFANTALPDAIGLPFEAGGIPSASPNTHAHIPGTANAGHPDVHIIAAAAAGNHRTALVPASHDQADWALADQARGAGIPKQRQRRFAPRSRHGCLTCRARRKRCDAQRPVCRACIRVNVECEWPSKGRASDYHRRDLDTEANDHHHGCDEQQQQQQQQPARPEAAARGSFVTSDYMATSLSSSLSSSSSSTATVPQAPSYSTLPNRFNRKLSAKDAALERHLLTYYVHSFIPRVTIAKSSTNVFTSLYIPMSFQHSGVLDAIIACAAAHLAKSTQSFHKSQELHQVVVQRQRLALDYVKSQVENPSMAGGVGEQGDYKLEVVVVLLLLVGLETQTGGRGLRWMQQIQWVRQLLQRQAASVTDVWNSWEVDCVLNHFVYHDVMCLIMEDVLDPETRSGLSDDSTLADSPPLAMPPLPPPLPMDPVHSSQGCFGASSCGPASPVVPSIHVHVGNTNMDIDCLLGLSIDLFKLIMRQRDLREARYWLPGADDSHFWELETEISNWQYNNDLAASLDVNTRLDLIALAECHRLTALILLYRQHTGRSYYLPDLASQIMSIIPRISPDSPVAPALTPILFLAGAELTSEVDITLCASRLRSIKDGIKMMNVAPAEEVLRHVWNDRLQNKISTDWLKVMRARHWTINLG</sequence>
<dbReference type="PROSITE" id="PS00463">
    <property type="entry name" value="ZN2_CY6_FUNGAL_1"/>
    <property type="match status" value="1"/>
</dbReference>
<dbReference type="GO" id="GO:0045944">
    <property type="term" value="P:positive regulation of transcription by RNA polymerase II"/>
    <property type="evidence" value="ECO:0007669"/>
    <property type="project" value="TreeGrafter"/>
</dbReference>
<dbReference type="SMART" id="SM00066">
    <property type="entry name" value="GAL4"/>
    <property type="match status" value="1"/>
</dbReference>
<feature type="domain" description="Zn(2)-C6 fungal-type" evidence="4">
    <location>
        <begin position="119"/>
        <end position="149"/>
    </location>
</feature>
<dbReference type="InterPro" id="IPR021858">
    <property type="entry name" value="Fun_TF"/>
</dbReference>
<dbReference type="Pfam" id="PF11951">
    <property type="entry name" value="Fungal_trans_2"/>
    <property type="match status" value="1"/>
</dbReference>
<dbReference type="EMBL" id="CP075866">
    <property type="protein sequence ID" value="QYS99935.1"/>
    <property type="molecule type" value="Genomic_DNA"/>
</dbReference>
<protein>
    <submittedName>
        <fullName evidence="5">Zn(2)-C6 fungal-type domain-containing protein</fullName>
    </submittedName>
</protein>
<dbReference type="InterPro" id="IPR001138">
    <property type="entry name" value="Zn2Cys6_DnaBD"/>
</dbReference>
<keyword evidence="2" id="KW-0539">Nucleus</keyword>
<dbReference type="PANTHER" id="PTHR37534">
    <property type="entry name" value="TRANSCRIPTIONAL ACTIVATOR PROTEIN UGA3"/>
    <property type="match status" value="1"/>
</dbReference>
<proteinExistence type="predicted"/>
<comment type="subcellular location">
    <subcellularLocation>
        <location evidence="1">Nucleus</location>
    </subcellularLocation>
</comment>
<name>A0A8G0LHQ7_9HYPO</name>
<dbReference type="CDD" id="cd00067">
    <property type="entry name" value="GAL4"/>
    <property type="match status" value="1"/>
</dbReference>
<dbReference type="Proteomes" id="UP000826661">
    <property type="component" value="Chromosome III"/>
</dbReference>
<organism evidence="5 6">
    <name type="scientific">Trichoderma simmonsii</name>
    <dbReference type="NCBI Taxonomy" id="1491479"/>
    <lineage>
        <taxon>Eukaryota</taxon>
        <taxon>Fungi</taxon>
        <taxon>Dikarya</taxon>
        <taxon>Ascomycota</taxon>
        <taxon>Pezizomycotina</taxon>
        <taxon>Sordariomycetes</taxon>
        <taxon>Hypocreomycetidae</taxon>
        <taxon>Hypocreales</taxon>
        <taxon>Hypocreaceae</taxon>
        <taxon>Trichoderma</taxon>
    </lineage>
</organism>
<dbReference type="PANTHER" id="PTHR37534:SF7">
    <property type="entry name" value="TRANSCRIPTIONAL ACTIVATOR PROTEIN UGA3"/>
    <property type="match status" value="1"/>
</dbReference>
<evidence type="ECO:0000259" key="4">
    <source>
        <dbReference type="PROSITE" id="PS50048"/>
    </source>
</evidence>
<dbReference type="GO" id="GO:0008270">
    <property type="term" value="F:zinc ion binding"/>
    <property type="evidence" value="ECO:0007669"/>
    <property type="project" value="InterPro"/>
</dbReference>
<dbReference type="PROSITE" id="PS50048">
    <property type="entry name" value="ZN2_CY6_FUNGAL_2"/>
    <property type="match status" value="1"/>
</dbReference>
<gene>
    <name evidence="5" type="ORF">H0G86_007054</name>
</gene>
<dbReference type="GO" id="GO:0000976">
    <property type="term" value="F:transcription cis-regulatory region binding"/>
    <property type="evidence" value="ECO:0007669"/>
    <property type="project" value="TreeGrafter"/>
</dbReference>
<dbReference type="InterPro" id="IPR036864">
    <property type="entry name" value="Zn2-C6_fun-type_DNA-bd_sf"/>
</dbReference>
<accession>A0A8G0LHQ7</accession>
<reference evidence="5 6" key="1">
    <citation type="journal article" date="2021" name="BMC Genomics">
        <title>Telomere-to-telomere genome assembly of asparaginase-producing Trichoderma simmonsii.</title>
        <authorList>
            <person name="Chung D."/>
            <person name="Kwon Y.M."/>
            <person name="Yang Y."/>
        </authorList>
    </citation>
    <scope>NUCLEOTIDE SEQUENCE [LARGE SCALE GENOMIC DNA]</scope>
    <source>
        <strain evidence="5 6">GH-Sj1</strain>
    </source>
</reference>
<evidence type="ECO:0000313" key="5">
    <source>
        <dbReference type="EMBL" id="QYS99935.1"/>
    </source>
</evidence>
<evidence type="ECO:0000256" key="1">
    <source>
        <dbReference type="ARBA" id="ARBA00004123"/>
    </source>
</evidence>
<feature type="region of interest" description="Disordered" evidence="3">
    <location>
        <begin position="165"/>
        <end position="192"/>
    </location>
</feature>
<feature type="region of interest" description="Disordered" evidence="3">
    <location>
        <begin position="421"/>
        <end position="443"/>
    </location>
</feature>
<dbReference type="GO" id="GO:0000981">
    <property type="term" value="F:DNA-binding transcription factor activity, RNA polymerase II-specific"/>
    <property type="evidence" value="ECO:0007669"/>
    <property type="project" value="InterPro"/>
</dbReference>
<dbReference type="Pfam" id="PF00172">
    <property type="entry name" value="Zn_clus"/>
    <property type="match status" value="1"/>
</dbReference>
<keyword evidence="6" id="KW-1185">Reference proteome</keyword>
<evidence type="ECO:0000256" key="3">
    <source>
        <dbReference type="SAM" id="MobiDB-lite"/>
    </source>
</evidence>
<feature type="compositionally biased region" description="Basic and acidic residues" evidence="3">
    <location>
        <begin position="165"/>
        <end position="175"/>
    </location>
</feature>
<dbReference type="GO" id="GO:0005634">
    <property type="term" value="C:nucleus"/>
    <property type="evidence" value="ECO:0007669"/>
    <property type="project" value="UniProtKB-SubCell"/>
</dbReference>
<evidence type="ECO:0000256" key="2">
    <source>
        <dbReference type="ARBA" id="ARBA00023242"/>
    </source>
</evidence>
<dbReference type="SUPFAM" id="SSF57701">
    <property type="entry name" value="Zn2/Cys6 DNA-binding domain"/>
    <property type="match status" value="1"/>
</dbReference>
<dbReference type="Gene3D" id="4.10.240.10">
    <property type="entry name" value="Zn(2)-C6 fungal-type DNA-binding domain"/>
    <property type="match status" value="1"/>
</dbReference>
<dbReference type="AlphaFoldDB" id="A0A8G0LHQ7"/>